<accession>A0A0C3B816</accession>
<protein>
    <submittedName>
        <fullName evidence="2">Uncharacterized protein</fullName>
    </submittedName>
</protein>
<feature type="region of interest" description="Disordered" evidence="1">
    <location>
        <begin position="149"/>
        <end position="173"/>
    </location>
</feature>
<dbReference type="Proteomes" id="UP000054166">
    <property type="component" value="Unassembled WGS sequence"/>
</dbReference>
<evidence type="ECO:0000313" key="3">
    <source>
        <dbReference type="Proteomes" id="UP000054166"/>
    </source>
</evidence>
<evidence type="ECO:0000313" key="2">
    <source>
        <dbReference type="EMBL" id="KIM82448.1"/>
    </source>
</evidence>
<feature type="compositionally biased region" description="Polar residues" evidence="1">
    <location>
        <begin position="149"/>
        <end position="158"/>
    </location>
</feature>
<sequence length="173" mass="18661">MSKMSAFSTTKHSGLTGTNIICVAQLQQYWTHGFNDPNYMHKAQLTIPKSQSQPSTVVLATPTLQDLLNPAPADDIEFPPSANAKELYSAMFDKGDNDKSLPITFVQGANLECLTIEALVNLANLKLIAQFQDALTASAATNWAIDTGTQPNAASTGWSEADAQWASKGDLDW</sequence>
<dbReference type="OrthoDB" id="3060808at2759"/>
<gene>
    <name evidence="2" type="ORF">PILCRDRAFT_7841</name>
</gene>
<evidence type="ECO:0000256" key="1">
    <source>
        <dbReference type="SAM" id="MobiDB-lite"/>
    </source>
</evidence>
<keyword evidence="3" id="KW-1185">Reference proteome</keyword>
<dbReference type="InParanoid" id="A0A0C3B816"/>
<organism evidence="2 3">
    <name type="scientific">Piloderma croceum (strain F 1598)</name>
    <dbReference type="NCBI Taxonomy" id="765440"/>
    <lineage>
        <taxon>Eukaryota</taxon>
        <taxon>Fungi</taxon>
        <taxon>Dikarya</taxon>
        <taxon>Basidiomycota</taxon>
        <taxon>Agaricomycotina</taxon>
        <taxon>Agaricomycetes</taxon>
        <taxon>Agaricomycetidae</taxon>
        <taxon>Atheliales</taxon>
        <taxon>Atheliaceae</taxon>
        <taxon>Piloderma</taxon>
    </lineage>
</organism>
<dbReference type="AlphaFoldDB" id="A0A0C3B816"/>
<dbReference type="EMBL" id="KN832994">
    <property type="protein sequence ID" value="KIM82448.1"/>
    <property type="molecule type" value="Genomic_DNA"/>
</dbReference>
<proteinExistence type="predicted"/>
<reference evidence="3" key="2">
    <citation type="submission" date="2015-01" db="EMBL/GenBank/DDBJ databases">
        <title>Evolutionary Origins and Diversification of the Mycorrhizal Mutualists.</title>
        <authorList>
            <consortium name="DOE Joint Genome Institute"/>
            <consortium name="Mycorrhizal Genomics Consortium"/>
            <person name="Kohler A."/>
            <person name="Kuo A."/>
            <person name="Nagy L.G."/>
            <person name="Floudas D."/>
            <person name="Copeland A."/>
            <person name="Barry K.W."/>
            <person name="Cichocki N."/>
            <person name="Veneault-Fourrey C."/>
            <person name="LaButti K."/>
            <person name="Lindquist E.A."/>
            <person name="Lipzen A."/>
            <person name="Lundell T."/>
            <person name="Morin E."/>
            <person name="Murat C."/>
            <person name="Riley R."/>
            <person name="Ohm R."/>
            <person name="Sun H."/>
            <person name="Tunlid A."/>
            <person name="Henrissat B."/>
            <person name="Grigoriev I.V."/>
            <person name="Hibbett D.S."/>
            <person name="Martin F."/>
        </authorList>
    </citation>
    <scope>NUCLEOTIDE SEQUENCE [LARGE SCALE GENOMIC DNA]</scope>
    <source>
        <strain evidence="3">F 1598</strain>
    </source>
</reference>
<dbReference type="HOGENOM" id="CLU_1548189_0_0_1"/>
<reference evidence="2 3" key="1">
    <citation type="submission" date="2014-04" db="EMBL/GenBank/DDBJ databases">
        <authorList>
            <consortium name="DOE Joint Genome Institute"/>
            <person name="Kuo A."/>
            <person name="Tarkka M."/>
            <person name="Buscot F."/>
            <person name="Kohler A."/>
            <person name="Nagy L.G."/>
            <person name="Floudas D."/>
            <person name="Copeland A."/>
            <person name="Barry K.W."/>
            <person name="Cichocki N."/>
            <person name="Veneault-Fourrey C."/>
            <person name="LaButti K."/>
            <person name="Lindquist E.A."/>
            <person name="Lipzen A."/>
            <person name="Lundell T."/>
            <person name="Morin E."/>
            <person name="Murat C."/>
            <person name="Sun H."/>
            <person name="Tunlid A."/>
            <person name="Henrissat B."/>
            <person name="Grigoriev I.V."/>
            <person name="Hibbett D.S."/>
            <person name="Martin F."/>
            <person name="Nordberg H.P."/>
            <person name="Cantor M.N."/>
            <person name="Hua S.X."/>
        </authorList>
    </citation>
    <scope>NUCLEOTIDE SEQUENCE [LARGE SCALE GENOMIC DNA]</scope>
    <source>
        <strain evidence="2 3">F 1598</strain>
    </source>
</reference>
<name>A0A0C3B816_PILCF</name>